<dbReference type="HAMAP" id="MF_00693">
    <property type="entry name" value="Transcrip_reg_TACO1"/>
    <property type="match status" value="1"/>
</dbReference>
<dbReference type="Proteomes" id="UP000077069">
    <property type="component" value="Unassembled WGS sequence"/>
</dbReference>
<dbReference type="FunCoup" id="A0A177CTU2">
    <property type="interactions" value="305"/>
</dbReference>
<dbReference type="InterPro" id="IPR049083">
    <property type="entry name" value="TACO1_YebC_N"/>
</dbReference>
<dbReference type="EMBL" id="KV441549">
    <property type="protein sequence ID" value="OAG10943.1"/>
    <property type="molecule type" value="Genomic_DNA"/>
</dbReference>
<evidence type="ECO:0000259" key="3">
    <source>
        <dbReference type="Pfam" id="PF01709"/>
    </source>
</evidence>
<reference evidence="5 6" key="1">
    <citation type="submission" date="2016-05" db="EMBL/GenBank/DDBJ databases">
        <title>Comparative analysis of secretome profiles of manganese(II)-oxidizing ascomycete fungi.</title>
        <authorList>
            <consortium name="DOE Joint Genome Institute"/>
            <person name="Zeiner C.A."/>
            <person name="Purvine S.O."/>
            <person name="Zink E.M."/>
            <person name="Wu S."/>
            <person name="Pasa-Tolic L."/>
            <person name="Chaput D.L."/>
            <person name="Haridas S."/>
            <person name="Grigoriev I.V."/>
            <person name="Santelli C.M."/>
            <person name="Hansel C.M."/>
        </authorList>
    </citation>
    <scope>NUCLEOTIDE SEQUENCE [LARGE SCALE GENOMIC DNA]</scope>
    <source>
        <strain evidence="5 6">AP3s5-JAC2a</strain>
    </source>
</reference>
<dbReference type="InterPro" id="IPR048300">
    <property type="entry name" value="TACO1_YebC-like_2nd/3rd_dom"/>
</dbReference>
<dbReference type="InterPro" id="IPR029072">
    <property type="entry name" value="YebC-like"/>
</dbReference>
<evidence type="ECO:0000256" key="2">
    <source>
        <dbReference type="ARBA" id="ARBA00008724"/>
    </source>
</evidence>
<dbReference type="GeneID" id="28770037"/>
<evidence type="ECO:0000259" key="4">
    <source>
        <dbReference type="Pfam" id="PF20772"/>
    </source>
</evidence>
<dbReference type="Pfam" id="PF20772">
    <property type="entry name" value="TACO1_YebC_N"/>
    <property type="match status" value="1"/>
</dbReference>
<dbReference type="Pfam" id="PF01709">
    <property type="entry name" value="Transcrip_reg"/>
    <property type="match status" value="1"/>
</dbReference>
<dbReference type="GO" id="GO:0005739">
    <property type="term" value="C:mitochondrion"/>
    <property type="evidence" value="ECO:0007669"/>
    <property type="project" value="UniProtKB-SubCell"/>
</dbReference>
<proteinExistence type="inferred from homology"/>
<dbReference type="InterPro" id="IPR017856">
    <property type="entry name" value="Integrase-like_N"/>
</dbReference>
<dbReference type="Gene3D" id="1.10.10.200">
    <property type="match status" value="1"/>
</dbReference>
<comment type="subcellular location">
    <subcellularLocation>
        <location evidence="1">Mitochondrion</location>
    </subcellularLocation>
</comment>
<dbReference type="InterPro" id="IPR026564">
    <property type="entry name" value="Transcrip_reg_TACO1-like_dom3"/>
</dbReference>
<dbReference type="OrthoDB" id="2017544at2759"/>
<dbReference type="RefSeq" id="XP_018041308.1">
    <property type="nucleotide sequence ID" value="XM_018186551.1"/>
</dbReference>
<dbReference type="SUPFAM" id="SSF75625">
    <property type="entry name" value="YebC-like"/>
    <property type="match status" value="1"/>
</dbReference>
<dbReference type="STRING" id="1460663.A0A177CTU2"/>
<dbReference type="FunFam" id="1.10.10.200:FF:000002">
    <property type="entry name" value="Probable transcriptional regulatory protein CLM62_37755"/>
    <property type="match status" value="1"/>
</dbReference>
<dbReference type="InParanoid" id="A0A177CTU2"/>
<evidence type="ECO:0000313" key="6">
    <source>
        <dbReference type="Proteomes" id="UP000077069"/>
    </source>
</evidence>
<keyword evidence="6" id="KW-1185">Reference proteome</keyword>
<dbReference type="InterPro" id="IPR002876">
    <property type="entry name" value="Transcrip_reg_TACO1-like"/>
</dbReference>
<feature type="domain" description="TACO1/YebC-like N-terminal" evidence="4">
    <location>
        <begin position="49"/>
        <end position="119"/>
    </location>
</feature>
<protein>
    <submittedName>
        <fullName evidence="5">YebC-like protein</fullName>
    </submittedName>
</protein>
<evidence type="ECO:0000256" key="1">
    <source>
        <dbReference type="ARBA" id="ARBA00004173"/>
    </source>
</evidence>
<organism evidence="5 6">
    <name type="scientific">Paraphaeosphaeria sporulosa</name>
    <dbReference type="NCBI Taxonomy" id="1460663"/>
    <lineage>
        <taxon>Eukaryota</taxon>
        <taxon>Fungi</taxon>
        <taxon>Dikarya</taxon>
        <taxon>Ascomycota</taxon>
        <taxon>Pezizomycotina</taxon>
        <taxon>Dothideomycetes</taxon>
        <taxon>Pleosporomycetidae</taxon>
        <taxon>Pleosporales</taxon>
        <taxon>Massarineae</taxon>
        <taxon>Didymosphaeriaceae</taxon>
        <taxon>Paraphaeosphaeria</taxon>
    </lineage>
</organism>
<evidence type="ECO:0000313" key="5">
    <source>
        <dbReference type="EMBL" id="OAG10943.1"/>
    </source>
</evidence>
<dbReference type="Gene3D" id="3.30.70.980">
    <property type="match status" value="2"/>
</dbReference>
<dbReference type="PANTHER" id="PTHR12532">
    <property type="entry name" value="TRANSLATIONAL ACTIVATOR OF CYTOCHROME C OXIDASE 1"/>
    <property type="match status" value="1"/>
</dbReference>
<gene>
    <name evidence="5" type="ORF">CC84DRAFT_500821</name>
</gene>
<comment type="similarity">
    <text evidence="2">Belongs to the TACO1 family.</text>
</comment>
<sequence>MSTPFRRLVKPSLSLDAYAQCACRRAPRVARREQARCFSSSPAVFSGHSKWATIKHDKAKADAGKSKQRALLTNDITNAVKNNGPDPNMNPRLALALTTAKKSQVPKASIEAAIARGQGLSASGAALESIMLEAMLPASVAAVIEAQTDNKLRSLADLRLIIKEAGGNVSTVSYMFEKKGRVILHQKEGVGADEVLEAAIEAGAEDVQELDDGRVVLFTEPATAKTIAQTVAKEMDMEVAEAEIIYDPNEDTLVPLDDAETAGQLGKFVDKVQDVQGIQGVYLNWTKGSIDDSLWEELASKTAI</sequence>
<name>A0A177CTU2_9PLEO</name>
<feature type="domain" description="TACO1/YebC-like second and third" evidence="3">
    <location>
        <begin position="127"/>
        <end position="285"/>
    </location>
</feature>
<accession>A0A177CTU2</accession>
<dbReference type="AlphaFoldDB" id="A0A177CTU2"/>
<dbReference type="PANTHER" id="PTHR12532:SF0">
    <property type="entry name" value="TRANSLATIONAL ACTIVATOR OF CYTOCHROME C OXIDASE 1"/>
    <property type="match status" value="1"/>
</dbReference>